<protein>
    <submittedName>
        <fullName evidence="6">Diacylglycerol kinase family protein</fullName>
    </submittedName>
</protein>
<gene>
    <name evidence="6" type="ORF">SKC37_04465</name>
</gene>
<dbReference type="InterPro" id="IPR045540">
    <property type="entry name" value="YegS/DAGK_C"/>
</dbReference>
<dbReference type="Gene3D" id="3.40.50.10330">
    <property type="entry name" value="Probable inorganic polyphosphate/atp-NAD kinase, domain 1"/>
    <property type="match status" value="1"/>
</dbReference>
<dbReference type="SUPFAM" id="SSF111331">
    <property type="entry name" value="NAD kinase/diacylglycerol kinase-like"/>
    <property type="match status" value="1"/>
</dbReference>
<name>A0ABW6DH75_9BACT</name>
<keyword evidence="1" id="KW-0808">Transferase</keyword>
<dbReference type="InterPro" id="IPR050187">
    <property type="entry name" value="Lipid_Phosphate_FormReg"/>
</dbReference>
<dbReference type="PROSITE" id="PS50146">
    <property type="entry name" value="DAGK"/>
    <property type="match status" value="1"/>
</dbReference>
<dbReference type="InterPro" id="IPR017438">
    <property type="entry name" value="ATP-NAD_kinase_N"/>
</dbReference>
<dbReference type="PANTHER" id="PTHR12358:SF106">
    <property type="entry name" value="LIPID KINASE YEGS"/>
    <property type="match status" value="1"/>
</dbReference>
<keyword evidence="2" id="KW-0547">Nucleotide-binding</keyword>
<keyword evidence="4" id="KW-0067">ATP-binding</keyword>
<dbReference type="Proteomes" id="UP001598019">
    <property type="component" value="Unassembled WGS sequence"/>
</dbReference>
<feature type="domain" description="DAGKc" evidence="5">
    <location>
        <begin position="1"/>
        <end position="125"/>
    </location>
</feature>
<dbReference type="EMBL" id="JBBKXX010000001">
    <property type="protein sequence ID" value="MFD3407898.1"/>
    <property type="molecule type" value="Genomic_DNA"/>
</dbReference>
<reference evidence="6 7" key="1">
    <citation type="submission" date="2024-03" db="EMBL/GenBank/DDBJ databases">
        <title>Aquirufa genome sequencing.</title>
        <authorList>
            <person name="Pitt A."/>
            <person name="Hahn M.W."/>
        </authorList>
    </citation>
    <scope>NUCLEOTIDE SEQUENCE [LARGE SCALE GENOMIC DNA]</scope>
    <source>
        <strain evidence="6 7">HETE-83D</strain>
    </source>
</reference>
<evidence type="ECO:0000256" key="1">
    <source>
        <dbReference type="ARBA" id="ARBA00022679"/>
    </source>
</evidence>
<keyword evidence="3 6" id="KW-0418">Kinase</keyword>
<evidence type="ECO:0000256" key="2">
    <source>
        <dbReference type="ARBA" id="ARBA00022741"/>
    </source>
</evidence>
<evidence type="ECO:0000259" key="5">
    <source>
        <dbReference type="PROSITE" id="PS50146"/>
    </source>
</evidence>
<evidence type="ECO:0000256" key="4">
    <source>
        <dbReference type="ARBA" id="ARBA00022840"/>
    </source>
</evidence>
<organism evidence="6 7">
    <name type="scientific">Aquirufa esocilacus</name>
    <dbReference type="NCBI Taxonomy" id="3096513"/>
    <lineage>
        <taxon>Bacteria</taxon>
        <taxon>Pseudomonadati</taxon>
        <taxon>Bacteroidota</taxon>
        <taxon>Cytophagia</taxon>
        <taxon>Cytophagales</taxon>
        <taxon>Flectobacillaceae</taxon>
        <taxon>Aquirufa</taxon>
    </lineage>
</organism>
<dbReference type="RefSeq" id="WP_377980299.1">
    <property type="nucleotide sequence ID" value="NZ_JBBKXX010000001.1"/>
</dbReference>
<dbReference type="Gene3D" id="2.60.200.40">
    <property type="match status" value="1"/>
</dbReference>
<dbReference type="Pfam" id="PF00781">
    <property type="entry name" value="DAGK_cat"/>
    <property type="match status" value="1"/>
</dbReference>
<dbReference type="InterPro" id="IPR016064">
    <property type="entry name" value="NAD/diacylglycerol_kinase_sf"/>
</dbReference>
<dbReference type="GO" id="GO:0016301">
    <property type="term" value="F:kinase activity"/>
    <property type="evidence" value="ECO:0007669"/>
    <property type="project" value="UniProtKB-KW"/>
</dbReference>
<keyword evidence="7" id="KW-1185">Reference proteome</keyword>
<evidence type="ECO:0000313" key="6">
    <source>
        <dbReference type="EMBL" id="MFD3407898.1"/>
    </source>
</evidence>
<evidence type="ECO:0000256" key="3">
    <source>
        <dbReference type="ARBA" id="ARBA00022777"/>
    </source>
</evidence>
<comment type="caution">
    <text evidence="6">The sequence shown here is derived from an EMBL/GenBank/DDBJ whole genome shotgun (WGS) entry which is preliminary data.</text>
</comment>
<proteinExistence type="predicted"/>
<dbReference type="Pfam" id="PF19279">
    <property type="entry name" value="YegS_C"/>
    <property type="match status" value="1"/>
</dbReference>
<sequence length="279" mass="30474">MIHFILNPNAGTNSPQKRARIRTVLEAIPTAKVWLTEKVNHAKELTQKAINEGATKIIAIGGDGTINEVASTLLYSHIPLGIIPMGSGNGLARHLGIPLSFEMALERALTGTLITIDSAKWNNRMFFCTAGIGFDATVAANFALRGKRGFINYIYSTFVSLITYRPVIIDELGPIFSFTVANANQFGNNAYISPESDLQDGLLEVIQINPGTTLQLVHLGISLFRKKLHLHPLVNIKTVKSLQFHAPKGIPYHLDGESLVLENDSVEITIIPNSLLVVK</sequence>
<dbReference type="PANTHER" id="PTHR12358">
    <property type="entry name" value="SPHINGOSINE KINASE"/>
    <property type="match status" value="1"/>
</dbReference>
<accession>A0ABW6DH75</accession>
<evidence type="ECO:0000313" key="7">
    <source>
        <dbReference type="Proteomes" id="UP001598019"/>
    </source>
</evidence>
<dbReference type="InterPro" id="IPR001206">
    <property type="entry name" value="Diacylglycerol_kinase_cat_dom"/>
</dbReference>
<dbReference type="SMART" id="SM00046">
    <property type="entry name" value="DAGKc"/>
    <property type="match status" value="1"/>
</dbReference>